<organism evidence="2 3">
    <name type="scientific">Neisseria shayeganii</name>
    <dbReference type="NCBI Taxonomy" id="607712"/>
    <lineage>
        <taxon>Bacteria</taxon>
        <taxon>Pseudomonadati</taxon>
        <taxon>Pseudomonadota</taxon>
        <taxon>Betaproteobacteria</taxon>
        <taxon>Neisseriales</taxon>
        <taxon>Neisseriaceae</taxon>
        <taxon>Neisseria</taxon>
    </lineage>
</organism>
<dbReference type="KEGG" id="nsg:H3L94_11550"/>
<gene>
    <name evidence="2" type="ORF">H3L94_11550</name>
</gene>
<feature type="transmembrane region" description="Helical" evidence="1">
    <location>
        <begin position="40"/>
        <end position="62"/>
    </location>
</feature>
<sequence length="80" mass="8625">MRLPVGSVIILICGLCALIPGLMTLLGMGDWIHEVLNQPIGGIALLIIGGCYLLAALFPLFATYLTRREQGKAPFDEADR</sequence>
<accession>A0A7D7NBS7</accession>
<dbReference type="Proteomes" id="UP000514752">
    <property type="component" value="Chromosome"/>
</dbReference>
<evidence type="ECO:0000313" key="3">
    <source>
        <dbReference type="Proteomes" id="UP000514752"/>
    </source>
</evidence>
<dbReference type="EMBL" id="CP059567">
    <property type="protein sequence ID" value="QMT40438.1"/>
    <property type="molecule type" value="Genomic_DNA"/>
</dbReference>
<keyword evidence="1" id="KW-0472">Membrane</keyword>
<keyword evidence="1" id="KW-1133">Transmembrane helix</keyword>
<protein>
    <submittedName>
        <fullName evidence="2">Uncharacterized protein</fullName>
    </submittedName>
</protein>
<evidence type="ECO:0000313" key="2">
    <source>
        <dbReference type="EMBL" id="QMT40438.1"/>
    </source>
</evidence>
<feature type="transmembrane region" description="Helical" evidence="1">
    <location>
        <begin position="7"/>
        <end position="28"/>
    </location>
</feature>
<name>A0A7D7NBS7_9NEIS</name>
<reference evidence="2 3" key="1">
    <citation type="submission" date="2020-07" db="EMBL/GenBank/DDBJ databases">
        <title>Genomic diversity of species in the Neisseriaceae family.</title>
        <authorList>
            <person name="Vincent A.T."/>
            <person name="Bernet E."/>
            <person name="Veyrier F.J."/>
        </authorList>
    </citation>
    <scope>NUCLEOTIDE SEQUENCE [LARGE SCALE GENOMIC DNA]</scope>
    <source>
        <strain evidence="2 3">DSM 22244</strain>
    </source>
</reference>
<proteinExistence type="predicted"/>
<keyword evidence="1" id="KW-0812">Transmembrane</keyword>
<dbReference type="RefSeq" id="WP_182122103.1">
    <property type="nucleotide sequence ID" value="NZ_CP059567.1"/>
</dbReference>
<dbReference type="AlphaFoldDB" id="A0A7D7NBS7"/>
<evidence type="ECO:0000256" key="1">
    <source>
        <dbReference type="SAM" id="Phobius"/>
    </source>
</evidence>